<dbReference type="SUPFAM" id="SSF56300">
    <property type="entry name" value="Metallo-dependent phosphatases"/>
    <property type="match status" value="1"/>
</dbReference>
<reference evidence="6 7" key="2">
    <citation type="submission" date="2018-03" db="EMBL/GenBank/DDBJ databases">
        <title>The ancient ancestry and fast evolution of plastids.</title>
        <authorList>
            <person name="Moore K.R."/>
            <person name="Magnabosco C."/>
            <person name="Momper L."/>
            <person name="Gold D.A."/>
            <person name="Bosak T."/>
            <person name="Fournier G.P."/>
        </authorList>
    </citation>
    <scope>NUCLEOTIDE SEQUENCE [LARGE SCALE GENOMIC DNA]</scope>
    <source>
        <strain evidence="6 7">ULC007</strain>
    </source>
</reference>
<reference evidence="6 7" key="1">
    <citation type="submission" date="2018-02" db="EMBL/GenBank/DDBJ databases">
        <authorList>
            <person name="Cohen D.B."/>
            <person name="Kent A.D."/>
        </authorList>
    </citation>
    <scope>NUCLEOTIDE SEQUENCE [LARGE SCALE GENOMIC DNA]</scope>
    <source>
        <strain evidence="6 7">ULC007</strain>
    </source>
</reference>
<dbReference type="Pfam" id="PF00149">
    <property type="entry name" value="Metallophos"/>
    <property type="match status" value="1"/>
</dbReference>
<dbReference type="PANTHER" id="PTHR42988:SF2">
    <property type="entry name" value="CYCLIC NUCLEOTIDE PHOSPHODIESTERASE CBUA0032-RELATED"/>
    <property type="match status" value="1"/>
</dbReference>
<comment type="similarity">
    <text evidence="4">Belongs to the cyclic nucleotide phosphodiesterase class-III family.</text>
</comment>
<keyword evidence="3" id="KW-0408">Iron</keyword>
<dbReference type="InterPro" id="IPR026575">
    <property type="entry name" value="GpdQ/CpdA-like"/>
</dbReference>
<gene>
    <name evidence="6" type="ORF">C7B65_07730</name>
</gene>
<protein>
    <submittedName>
        <fullName evidence="6">3',5'-cyclic-AMP phosphodiesterase</fullName>
    </submittedName>
</protein>
<dbReference type="InterPro" id="IPR050884">
    <property type="entry name" value="CNP_phosphodiesterase-III"/>
</dbReference>
<dbReference type="RefSeq" id="WP_073070246.1">
    <property type="nucleotide sequence ID" value="NZ_MPPI01000006.1"/>
</dbReference>
<evidence type="ECO:0000256" key="3">
    <source>
        <dbReference type="ARBA" id="ARBA00023004"/>
    </source>
</evidence>
<name>A0A2T1DIL6_9CYAN</name>
<dbReference type="STRING" id="1920490.GCA_001895925_04120"/>
<evidence type="ECO:0000256" key="4">
    <source>
        <dbReference type="ARBA" id="ARBA00025742"/>
    </source>
</evidence>
<dbReference type="AlphaFoldDB" id="A0A2T1DIL6"/>
<dbReference type="InterPro" id="IPR004843">
    <property type="entry name" value="Calcineurin-like_PHP"/>
</dbReference>
<sequence length="265" mass="30291">MIQSPLLIAQITDTHLFADSHQDLLGMPTTDSFQALLEHLSRLSPQPDLLLLTGDLSQDGTPESYDRLQTLLAPLGIPVYWLPGNHDAELEEMERSLTHPLFFPDRSFAAGGWRFVLLDSQETGCVHGSLLPRELNRLDRDLNQHSEQPTIVALHHPPFQMRSDWLDTSILQNPEDLFAVLDRHAQVKLVLFGHIHQEFHRQRRRVTYLGTPSTCIQFEPRSRDFSIDSKKPGFRLLNLYPNGAWNTQVKRITYAQQLDLAAIGY</sequence>
<dbReference type="GO" id="GO:0004112">
    <property type="term" value="F:cyclic-nucleotide phosphodiesterase activity"/>
    <property type="evidence" value="ECO:0007669"/>
    <property type="project" value="InterPro"/>
</dbReference>
<dbReference type="OrthoDB" id="651281at2"/>
<evidence type="ECO:0000259" key="5">
    <source>
        <dbReference type="Pfam" id="PF00149"/>
    </source>
</evidence>
<dbReference type="Gene3D" id="3.60.21.10">
    <property type="match status" value="1"/>
</dbReference>
<dbReference type="EMBL" id="PVWG01000006">
    <property type="protein sequence ID" value="PSB20327.1"/>
    <property type="molecule type" value="Genomic_DNA"/>
</dbReference>
<evidence type="ECO:0000313" key="6">
    <source>
        <dbReference type="EMBL" id="PSB20327.1"/>
    </source>
</evidence>
<keyword evidence="2" id="KW-0378">Hydrolase</keyword>
<evidence type="ECO:0000256" key="1">
    <source>
        <dbReference type="ARBA" id="ARBA00022723"/>
    </source>
</evidence>
<organism evidence="6 7">
    <name type="scientific">Phormidesmis priestleyi ULC007</name>
    <dbReference type="NCBI Taxonomy" id="1920490"/>
    <lineage>
        <taxon>Bacteria</taxon>
        <taxon>Bacillati</taxon>
        <taxon>Cyanobacteriota</taxon>
        <taxon>Cyanophyceae</taxon>
        <taxon>Leptolyngbyales</taxon>
        <taxon>Leptolyngbyaceae</taxon>
        <taxon>Phormidesmis</taxon>
    </lineage>
</organism>
<dbReference type="PANTHER" id="PTHR42988">
    <property type="entry name" value="PHOSPHOHYDROLASE"/>
    <property type="match status" value="1"/>
</dbReference>
<dbReference type="CDD" id="cd07402">
    <property type="entry name" value="MPP_GpdQ"/>
    <property type="match status" value="1"/>
</dbReference>
<dbReference type="NCBIfam" id="NF008359">
    <property type="entry name" value="PRK11148.1"/>
    <property type="match status" value="1"/>
</dbReference>
<evidence type="ECO:0000256" key="2">
    <source>
        <dbReference type="ARBA" id="ARBA00022801"/>
    </source>
</evidence>
<feature type="domain" description="Calcineurin-like phosphoesterase" evidence="5">
    <location>
        <begin position="8"/>
        <end position="197"/>
    </location>
</feature>
<keyword evidence="1" id="KW-0479">Metal-binding</keyword>
<comment type="caution">
    <text evidence="6">The sequence shown here is derived from an EMBL/GenBank/DDBJ whole genome shotgun (WGS) entry which is preliminary data.</text>
</comment>
<evidence type="ECO:0000313" key="7">
    <source>
        <dbReference type="Proteomes" id="UP000238634"/>
    </source>
</evidence>
<accession>A0A2T1DIL6</accession>
<proteinExistence type="inferred from homology"/>
<dbReference type="Proteomes" id="UP000238634">
    <property type="component" value="Unassembled WGS sequence"/>
</dbReference>
<keyword evidence="7" id="KW-1185">Reference proteome</keyword>
<dbReference type="InterPro" id="IPR029052">
    <property type="entry name" value="Metallo-depent_PP-like"/>
</dbReference>
<dbReference type="GO" id="GO:0046872">
    <property type="term" value="F:metal ion binding"/>
    <property type="evidence" value="ECO:0007669"/>
    <property type="project" value="UniProtKB-KW"/>
</dbReference>